<protein>
    <submittedName>
        <fullName evidence="3">Uncharacterized protein</fullName>
    </submittedName>
</protein>
<feature type="region of interest" description="Disordered" evidence="1">
    <location>
        <begin position="488"/>
        <end position="514"/>
    </location>
</feature>
<organism evidence="3 4">
    <name type="scientific">Candidatus Wallbacteria bacterium HGW-Wallbacteria-1</name>
    <dbReference type="NCBI Taxonomy" id="2013854"/>
    <lineage>
        <taxon>Bacteria</taxon>
        <taxon>Candidatus Walliibacteriota</taxon>
    </lineage>
</organism>
<evidence type="ECO:0000313" key="4">
    <source>
        <dbReference type="Proteomes" id="UP000233256"/>
    </source>
</evidence>
<dbReference type="AlphaFoldDB" id="A0A2N1PU94"/>
<accession>A0A2N1PU94</accession>
<dbReference type="Proteomes" id="UP000233256">
    <property type="component" value="Unassembled WGS sequence"/>
</dbReference>
<evidence type="ECO:0000256" key="2">
    <source>
        <dbReference type="SAM" id="Phobius"/>
    </source>
</evidence>
<comment type="caution">
    <text evidence="3">The sequence shown here is derived from an EMBL/GenBank/DDBJ whole genome shotgun (WGS) entry which is preliminary data.</text>
</comment>
<keyword evidence="2" id="KW-1133">Transmembrane helix</keyword>
<keyword evidence="2" id="KW-0472">Membrane</keyword>
<evidence type="ECO:0000256" key="1">
    <source>
        <dbReference type="SAM" id="MobiDB-lite"/>
    </source>
</evidence>
<feature type="transmembrane region" description="Helical" evidence="2">
    <location>
        <begin position="31"/>
        <end position="50"/>
    </location>
</feature>
<name>A0A2N1PU94_9BACT</name>
<gene>
    <name evidence="3" type="ORF">CVV64_00350</name>
</gene>
<proteinExistence type="predicted"/>
<reference evidence="3 4" key="1">
    <citation type="journal article" date="2017" name="ISME J.">
        <title>Potential for microbial H2 and metal transformations associated with novel bacteria and archaea in deep terrestrial subsurface sediments.</title>
        <authorList>
            <person name="Hernsdorf A.W."/>
            <person name="Amano Y."/>
            <person name="Miyakawa K."/>
            <person name="Ise K."/>
            <person name="Suzuki Y."/>
            <person name="Anantharaman K."/>
            <person name="Probst A."/>
            <person name="Burstein D."/>
            <person name="Thomas B.C."/>
            <person name="Banfield J.F."/>
        </authorList>
    </citation>
    <scope>NUCLEOTIDE SEQUENCE [LARGE SCALE GENOMIC DNA]</scope>
    <source>
        <strain evidence="3">HGW-Wallbacteria-1</strain>
    </source>
</reference>
<dbReference type="EMBL" id="PGXC01000001">
    <property type="protein sequence ID" value="PKK91911.1"/>
    <property type="molecule type" value="Genomic_DNA"/>
</dbReference>
<keyword evidence="2" id="KW-0812">Transmembrane</keyword>
<evidence type="ECO:0000313" key="3">
    <source>
        <dbReference type="EMBL" id="PKK91911.1"/>
    </source>
</evidence>
<sequence length="820" mass="91629">MITNFSPLNREAGTPEFNISEISRNQRGMSFYIVSALVGICLVLGLSYIYSLTSENRMLTKTLISEICLNLCESSANEAYYYARKQMNRQDLVFYKMFREPMASGTAGSGGAVLIPTPETENMAKEYGAKIKTWVMFANRSLFTKNLFAKDIDPTLVDRVESMGTLRVVSYAEYKGTKKLLTIDRDVKVVNTIPPKYDFTLWVRLADRFSFNTWPSKSGAQIRNLALFNGTDDPSKPLESNTNGYVFLGNGRPLPLDPATKEYYDVPPIPDPSGTNPSNQNTIAINLTAFEVLGQKIIKKFFKKFQGLWGNLDLVKKGWPQKDLISNLKQGSLFTDSTVYDHKVYGECQGHDWTMEAESPVNLGFGSIRKNAAGLKYFIGTNYNQYIRDTKGLGTLKFLDITNSGFDINGSDFWRDGENASPQFARQLLGNVYKSYVKLKLLNLYSINDVDPATGQGMMKLAYCPWTLPPPTPDTPFSGKFKILADPADSSKPAQDPAMFLENPSKPLDHDDDPPVSDDIKNNYHRFFKTEVVKKIYDIRAEDTGKPFTTYFNSEYGYSENVENWSKAGYIPHELSWDKISKTFGSFDEFVAKSGLKESMSQSPSMPLLRLDGVWMITDFEDFKFPSHLIVYGKGTLIFVNTNVKIDGIYNLETFKQSGKEILQGNKFTPVADPETKCTIVLMTFRQPGMPVSKKIHVTNKLVMASLVAPDSMLVMDQAVQSDSADSQGEKKWDVDLYGSLVVDQLDITQFMDQSKAGDDEAPGGGHIRFDQTFRPDMEGGKLSAGNYHVTASKKVSFWNFADVSSDDLSSTLSGGGGEL</sequence>